<reference evidence="5 6" key="1">
    <citation type="journal article" date="2021" name="Int. J. Syst. Evol. Microbiol.">
        <title>Reticulibacter mediterranei gen. nov., sp. nov., within the new family Reticulibacteraceae fam. nov., and Ktedonospora formicarum gen. nov., sp. nov., Ktedonobacter robiniae sp. nov., Dictyobacter formicarum sp. nov. and Dictyobacter arantiisoli sp. nov., belonging to the class Ktedonobacteria.</title>
        <authorList>
            <person name="Yabe S."/>
            <person name="Zheng Y."/>
            <person name="Wang C.M."/>
            <person name="Sakai Y."/>
            <person name="Abe K."/>
            <person name="Yokota A."/>
            <person name="Donadio S."/>
            <person name="Cavaletti L."/>
            <person name="Monciardini P."/>
        </authorList>
    </citation>
    <scope>NUCLEOTIDE SEQUENCE [LARGE SCALE GENOMIC DNA]</scope>
    <source>
        <strain evidence="5 6">SOSP1-30</strain>
    </source>
</reference>
<evidence type="ECO:0000313" key="6">
    <source>
        <dbReference type="Proteomes" id="UP000654345"/>
    </source>
</evidence>
<evidence type="ECO:0000256" key="1">
    <source>
        <dbReference type="ARBA" id="ARBA00022596"/>
    </source>
</evidence>
<feature type="binding site" evidence="4">
    <location>
        <position position="90"/>
    </location>
    <ligand>
        <name>Zn(2+)</name>
        <dbReference type="ChEBI" id="CHEBI:29105"/>
    </ligand>
</feature>
<dbReference type="InterPro" id="IPR000688">
    <property type="entry name" value="HypA/HybF"/>
</dbReference>
<comment type="function">
    <text evidence="4">Involved in the maturation of [NiFe] hydrogenases. Required for nickel insertion into the metal center of the hydrogenase.</text>
</comment>
<keyword evidence="3 4" id="KW-0862">Zinc</keyword>
<dbReference type="PANTHER" id="PTHR34535">
    <property type="entry name" value="HYDROGENASE MATURATION FACTOR HYPA"/>
    <property type="match status" value="1"/>
</dbReference>
<protein>
    <recommendedName>
        <fullName evidence="4">Hydrogenase maturation factor HypA</fullName>
    </recommendedName>
</protein>
<dbReference type="NCBIfam" id="TIGR00100">
    <property type="entry name" value="hypA"/>
    <property type="match status" value="1"/>
</dbReference>
<evidence type="ECO:0000256" key="3">
    <source>
        <dbReference type="ARBA" id="ARBA00022833"/>
    </source>
</evidence>
<name>A0ABQ3URR6_9CHLR</name>
<dbReference type="PIRSF" id="PIRSF004761">
    <property type="entry name" value="Hydrgn_mat_HypA"/>
    <property type="match status" value="1"/>
</dbReference>
<dbReference type="Gene3D" id="3.30.2320.80">
    <property type="match status" value="1"/>
</dbReference>
<gene>
    <name evidence="4 5" type="primary">hypA</name>
    <name evidence="5" type="ORF">KSB_39080</name>
</gene>
<keyword evidence="1 4" id="KW-0533">Nickel</keyword>
<feature type="binding site" evidence="4">
    <location>
        <position position="77"/>
    </location>
    <ligand>
        <name>Zn(2+)</name>
        <dbReference type="ChEBI" id="CHEBI:29105"/>
    </ligand>
</feature>
<evidence type="ECO:0000313" key="5">
    <source>
        <dbReference type="EMBL" id="GHO55433.1"/>
    </source>
</evidence>
<evidence type="ECO:0000256" key="4">
    <source>
        <dbReference type="HAMAP-Rule" id="MF_00213"/>
    </source>
</evidence>
<keyword evidence="2 4" id="KW-0479">Metal-binding</keyword>
<dbReference type="Proteomes" id="UP000654345">
    <property type="component" value="Unassembled WGS sequence"/>
</dbReference>
<sequence>MHELAIAQGIAEAVDAQAQSHQATHVREIHLQIGEAQGVVNDSLTFCFEMVASLYPLLEGSRLSIEFIPYRARCQRCASEFTVINFIRQCPTCQGWETEVVSGTEMQIVDIEIDAPMQAEE</sequence>
<comment type="similarity">
    <text evidence="4">Belongs to the HypA/HybF family.</text>
</comment>
<evidence type="ECO:0000256" key="2">
    <source>
        <dbReference type="ARBA" id="ARBA00022723"/>
    </source>
</evidence>
<dbReference type="Pfam" id="PF01155">
    <property type="entry name" value="HypA"/>
    <property type="match status" value="1"/>
</dbReference>
<keyword evidence="6" id="KW-1185">Reference proteome</keyword>
<feature type="binding site" evidence="4">
    <location>
        <position position="74"/>
    </location>
    <ligand>
        <name>Zn(2+)</name>
        <dbReference type="ChEBI" id="CHEBI:29105"/>
    </ligand>
</feature>
<comment type="caution">
    <text evidence="5">The sequence shown here is derived from an EMBL/GenBank/DDBJ whole genome shotgun (WGS) entry which is preliminary data.</text>
</comment>
<feature type="binding site" evidence="4">
    <location>
        <position position="93"/>
    </location>
    <ligand>
        <name>Zn(2+)</name>
        <dbReference type="ChEBI" id="CHEBI:29105"/>
    </ligand>
</feature>
<feature type="binding site" evidence="4">
    <location>
        <position position="2"/>
    </location>
    <ligand>
        <name>Ni(2+)</name>
        <dbReference type="ChEBI" id="CHEBI:49786"/>
    </ligand>
</feature>
<organism evidence="5 6">
    <name type="scientific">Ktedonobacter robiniae</name>
    <dbReference type="NCBI Taxonomy" id="2778365"/>
    <lineage>
        <taxon>Bacteria</taxon>
        <taxon>Bacillati</taxon>
        <taxon>Chloroflexota</taxon>
        <taxon>Ktedonobacteria</taxon>
        <taxon>Ktedonobacterales</taxon>
        <taxon>Ktedonobacteraceae</taxon>
        <taxon>Ktedonobacter</taxon>
    </lineage>
</organism>
<proteinExistence type="inferred from homology"/>
<dbReference type="PANTHER" id="PTHR34535:SF3">
    <property type="entry name" value="HYDROGENASE MATURATION FACTOR HYPA"/>
    <property type="match status" value="1"/>
</dbReference>
<dbReference type="RefSeq" id="WP_201372023.1">
    <property type="nucleotide sequence ID" value="NZ_BNJG01000001.1"/>
</dbReference>
<dbReference type="HAMAP" id="MF_00213">
    <property type="entry name" value="HypA_HybF"/>
    <property type="match status" value="1"/>
</dbReference>
<dbReference type="EMBL" id="BNJG01000001">
    <property type="protein sequence ID" value="GHO55433.1"/>
    <property type="molecule type" value="Genomic_DNA"/>
</dbReference>
<accession>A0ABQ3URR6</accession>